<organism evidence="1 2">
    <name type="scientific">Pandoraea terrae</name>
    <dbReference type="NCBI Taxonomy" id="1537710"/>
    <lineage>
        <taxon>Bacteria</taxon>
        <taxon>Pseudomonadati</taxon>
        <taxon>Pseudomonadota</taxon>
        <taxon>Betaproteobacteria</taxon>
        <taxon>Burkholderiales</taxon>
        <taxon>Burkholderiaceae</taxon>
        <taxon>Pandoraea</taxon>
    </lineage>
</organism>
<gene>
    <name evidence="1" type="ORF">PTE30175_03039</name>
</gene>
<sequence length="57" mass="6605">MFKNRKIAMPTPEEEEAINRGIAADPDTYELTEEEIRQMKPFGEQAKRVERPKLANS</sequence>
<dbReference type="AlphaFoldDB" id="A0A5E4WA31"/>
<evidence type="ECO:0000313" key="1">
    <source>
        <dbReference type="EMBL" id="VVE20729.1"/>
    </source>
</evidence>
<reference evidence="1 2" key="1">
    <citation type="submission" date="2019-08" db="EMBL/GenBank/DDBJ databases">
        <authorList>
            <person name="Peeters C."/>
        </authorList>
    </citation>
    <scope>NUCLEOTIDE SEQUENCE [LARGE SCALE GENOMIC DNA]</scope>
    <source>
        <strain evidence="1 2">LMG 30175</strain>
    </source>
</reference>
<protein>
    <submittedName>
        <fullName evidence="1">Uncharacterized protein</fullName>
    </submittedName>
</protein>
<keyword evidence="2" id="KW-1185">Reference proteome</keyword>
<dbReference type="EMBL" id="CABPRZ010000012">
    <property type="protein sequence ID" value="VVE20729.1"/>
    <property type="molecule type" value="Genomic_DNA"/>
</dbReference>
<accession>A0A5E4WA31</accession>
<name>A0A5E4WA31_9BURK</name>
<dbReference type="Proteomes" id="UP000414233">
    <property type="component" value="Unassembled WGS sequence"/>
</dbReference>
<evidence type="ECO:0000313" key="2">
    <source>
        <dbReference type="Proteomes" id="UP000414233"/>
    </source>
</evidence>
<proteinExistence type="predicted"/>